<feature type="transmembrane region" description="Helical" evidence="7">
    <location>
        <begin position="303"/>
        <end position="325"/>
    </location>
</feature>
<evidence type="ECO:0000256" key="1">
    <source>
        <dbReference type="ARBA" id="ARBA00004141"/>
    </source>
</evidence>
<keyword evidence="10" id="KW-1185">Reference proteome</keyword>
<protein>
    <recommendedName>
        <fullName evidence="8">Amino acid transporter transmembrane domain-containing protein</fullName>
    </recommendedName>
</protein>
<comment type="subcellular location">
    <subcellularLocation>
        <location evidence="1">Membrane</location>
        <topology evidence="1">Multi-pass membrane protein</topology>
    </subcellularLocation>
</comment>
<dbReference type="GO" id="GO:0005774">
    <property type="term" value="C:vacuolar membrane"/>
    <property type="evidence" value="ECO:0007669"/>
    <property type="project" value="TreeGrafter"/>
</dbReference>
<accession>A0AAV0MMM1</accession>
<name>A0AAV0MMM1_9ROSI</name>
<evidence type="ECO:0000256" key="7">
    <source>
        <dbReference type="SAM" id="Phobius"/>
    </source>
</evidence>
<dbReference type="PANTHER" id="PTHR22950">
    <property type="entry name" value="AMINO ACID TRANSPORTER"/>
    <property type="match status" value="1"/>
</dbReference>
<sequence length="367" mass="39562">ISGVGILSIPFALSQGGWLSLALLLLVAVLCFYTGLLLKRCMDSDLHIRTYPDIGERAFGYKGRALLYLVAVEFLILEGDNLDKLFPHTAFRIGSLEIGGKEAFILLSGLVILPTTWLKSLGVLAYVSVGGVLASIVLAVCVFWVGAVDGVGFHESGRILRLEGLPTAISLFTFCYCGHAVFPTLCNSMKDRTQFSKVLLVCFVVSTLSYGSMAVMGYLMYGEHLKSQVTLNLPIAKISSQVAIYTTLVNPVAKYAVIIGPVATAVEEKFVFENSRALCILVRTVILISTVIVALTVPFFGYVMAFIGSSLSVIASLILPCLCYVRINKSARKVGLELMLIVGILVVATVVGIVGTYTSVKQIVKQL</sequence>
<evidence type="ECO:0000256" key="6">
    <source>
        <dbReference type="ARBA" id="ARBA00023136"/>
    </source>
</evidence>
<feature type="transmembrane region" description="Helical" evidence="7">
    <location>
        <begin position="242"/>
        <end position="266"/>
    </location>
</feature>
<feature type="transmembrane region" description="Helical" evidence="7">
    <location>
        <begin position="198"/>
        <end position="222"/>
    </location>
</feature>
<keyword evidence="6 7" id="KW-0472">Membrane</keyword>
<keyword evidence="5 7" id="KW-1133">Transmembrane helix</keyword>
<keyword evidence="2" id="KW-0813">Transport</keyword>
<comment type="caution">
    <text evidence="9">The sequence shown here is derived from an EMBL/GenBank/DDBJ whole genome shotgun (WGS) entry which is preliminary data.</text>
</comment>
<feature type="transmembrane region" description="Helical" evidence="7">
    <location>
        <begin position="278"/>
        <end position="297"/>
    </location>
</feature>
<dbReference type="GO" id="GO:0015179">
    <property type="term" value="F:L-amino acid transmembrane transporter activity"/>
    <property type="evidence" value="ECO:0007669"/>
    <property type="project" value="TreeGrafter"/>
</dbReference>
<dbReference type="InterPro" id="IPR013057">
    <property type="entry name" value="AA_transpt_TM"/>
</dbReference>
<gene>
    <name evidence="9" type="ORF">LITE_LOCUS29630</name>
</gene>
<dbReference type="AlphaFoldDB" id="A0AAV0MMM1"/>
<proteinExistence type="predicted"/>
<evidence type="ECO:0000256" key="4">
    <source>
        <dbReference type="ARBA" id="ARBA00022970"/>
    </source>
</evidence>
<feature type="transmembrane region" description="Helical" evidence="7">
    <location>
        <begin position="123"/>
        <end position="145"/>
    </location>
</feature>
<evidence type="ECO:0000313" key="10">
    <source>
        <dbReference type="Proteomes" id="UP001154282"/>
    </source>
</evidence>
<feature type="non-terminal residue" evidence="9">
    <location>
        <position position="1"/>
    </location>
</feature>
<keyword evidence="4" id="KW-0029">Amino-acid transport</keyword>
<feature type="domain" description="Amino acid transporter transmembrane" evidence="8">
    <location>
        <begin position="2"/>
        <end position="358"/>
    </location>
</feature>
<evidence type="ECO:0000256" key="2">
    <source>
        <dbReference type="ARBA" id="ARBA00022448"/>
    </source>
</evidence>
<reference evidence="9" key="1">
    <citation type="submission" date="2022-08" db="EMBL/GenBank/DDBJ databases">
        <authorList>
            <person name="Gutierrez-Valencia J."/>
        </authorList>
    </citation>
    <scope>NUCLEOTIDE SEQUENCE</scope>
</reference>
<evidence type="ECO:0000256" key="3">
    <source>
        <dbReference type="ARBA" id="ARBA00022692"/>
    </source>
</evidence>
<organism evidence="9 10">
    <name type="scientific">Linum tenue</name>
    <dbReference type="NCBI Taxonomy" id="586396"/>
    <lineage>
        <taxon>Eukaryota</taxon>
        <taxon>Viridiplantae</taxon>
        <taxon>Streptophyta</taxon>
        <taxon>Embryophyta</taxon>
        <taxon>Tracheophyta</taxon>
        <taxon>Spermatophyta</taxon>
        <taxon>Magnoliopsida</taxon>
        <taxon>eudicotyledons</taxon>
        <taxon>Gunneridae</taxon>
        <taxon>Pentapetalae</taxon>
        <taxon>rosids</taxon>
        <taxon>fabids</taxon>
        <taxon>Malpighiales</taxon>
        <taxon>Linaceae</taxon>
        <taxon>Linum</taxon>
    </lineage>
</organism>
<evidence type="ECO:0000259" key="8">
    <source>
        <dbReference type="Pfam" id="PF01490"/>
    </source>
</evidence>
<feature type="transmembrane region" description="Helical" evidence="7">
    <location>
        <begin position="17"/>
        <end position="38"/>
    </location>
</feature>
<dbReference type="Proteomes" id="UP001154282">
    <property type="component" value="Unassembled WGS sequence"/>
</dbReference>
<dbReference type="Pfam" id="PF01490">
    <property type="entry name" value="Aa_trans"/>
    <property type="match status" value="1"/>
</dbReference>
<evidence type="ECO:0000256" key="5">
    <source>
        <dbReference type="ARBA" id="ARBA00022989"/>
    </source>
</evidence>
<evidence type="ECO:0000313" key="9">
    <source>
        <dbReference type="EMBL" id="CAI0448014.1"/>
    </source>
</evidence>
<dbReference type="EMBL" id="CAMGYJ010000007">
    <property type="protein sequence ID" value="CAI0448014.1"/>
    <property type="molecule type" value="Genomic_DNA"/>
</dbReference>
<dbReference type="PANTHER" id="PTHR22950:SF698">
    <property type="entry name" value="AMINO ACID TRANSPORTER TRANSMEMBRANE DOMAIN-CONTAINING PROTEIN"/>
    <property type="match status" value="1"/>
</dbReference>
<keyword evidence="3 7" id="KW-0812">Transmembrane</keyword>
<feature type="transmembrane region" description="Helical" evidence="7">
    <location>
        <begin position="337"/>
        <end position="357"/>
    </location>
</feature>
<feature type="transmembrane region" description="Helical" evidence="7">
    <location>
        <begin position="165"/>
        <end position="186"/>
    </location>
</feature>